<dbReference type="EMBL" id="JACCFP010000001">
    <property type="protein sequence ID" value="NYJ03010.1"/>
    <property type="molecule type" value="Genomic_DNA"/>
</dbReference>
<dbReference type="SUPFAM" id="SSF56112">
    <property type="entry name" value="Protein kinase-like (PK-like)"/>
    <property type="match status" value="1"/>
</dbReference>
<evidence type="ECO:0000259" key="10">
    <source>
        <dbReference type="PROSITE" id="PS50011"/>
    </source>
</evidence>
<feature type="domain" description="Protein kinase" evidence="10">
    <location>
        <begin position="13"/>
        <end position="273"/>
    </location>
</feature>
<feature type="region of interest" description="Disordered" evidence="9">
    <location>
        <begin position="285"/>
        <end position="328"/>
    </location>
</feature>
<dbReference type="PANTHER" id="PTHR43289">
    <property type="entry name" value="MITOGEN-ACTIVATED PROTEIN KINASE KINASE KINASE 20-RELATED"/>
    <property type="match status" value="1"/>
</dbReference>
<dbReference type="PANTHER" id="PTHR43289:SF6">
    <property type="entry name" value="SERINE_THREONINE-PROTEIN KINASE NEKL-3"/>
    <property type="match status" value="1"/>
</dbReference>
<dbReference type="Gene3D" id="2.130.10.130">
    <property type="entry name" value="Integrin alpha, N-terminal"/>
    <property type="match status" value="1"/>
</dbReference>
<keyword evidence="12" id="KW-1185">Reference proteome</keyword>
<dbReference type="AlphaFoldDB" id="A0A853C4H9"/>
<dbReference type="CDD" id="cd14014">
    <property type="entry name" value="STKc_PknB_like"/>
    <property type="match status" value="1"/>
</dbReference>
<evidence type="ECO:0000256" key="9">
    <source>
        <dbReference type="SAM" id="MobiDB-lite"/>
    </source>
</evidence>
<dbReference type="GO" id="GO:0004674">
    <property type="term" value="F:protein serine/threonine kinase activity"/>
    <property type="evidence" value="ECO:0007669"/>
    <property type="project" value="UniProtKB-KW"/>
</dbReference>
<dbReference type="SMART" id="SM00220">
    <property type="entry name" value="S_TKc"/>
    <property type="match status" value="1"/>
</dbReference>
<dbReference type="Gene3D" id="1.10.510.10">
    <property type="entry name" value="Transferase(Phosphotransferase) domain 1"/>
    <property type="match status" value="1"/>
</dbReference>
<protein>
    <recommendedName>
        <fullName evidence="1">non-specific serine/threonine protein kinase</fullName>
        <ecNumber evidence="1">2.7.11.1</ecNumber>
    </recommendedName>
</protein>
<keyword evidence="5 8" id="KW-0547">Nucleotide-binding</keyword>
<dbReference type="InterPro" id="IPR013517">
    <property type="entry name" value="FG-GAP"/>
</dbReference>
<evidence type="ECO:0000313" key="11">
    <source>
        <dbReference type="EMBL" id="NYJ03010.1"/>
    </source>
</evidence>
<evidence type="ECO:0000256" key="4">
    <source>
        <dbReference type="ARBA" id="ARBA00022729"/>
    </source>
</evidence>
<dbReference type="Proteomes" id="UP000530424">
    <property type="component" value="Unassembled WGS sequence"/>
</dbReference>
<reference evidence="11 12" key="1">
    <citation type="submission" date="2020-07" db="EMBL/GenBank/DDBJ databases">
        <title>Sequencing the genomes of 1000 actinobacteria strains.</title>
        <authorList>
            <person name="Klenk H.-P."/>
        </authorList>
    </citation>
    <scope>NUCLEOTIDE SEQUENCE [LARGE SCALE GENOMIC DNA]</scope>
    <source>
        <strain evidence="11 12">DSM 103833</strain>
    </source>
</reference>
<dbReference type="Pfam" id="PF00069">
    <property type="entry name" value="Pkinase"/>
    <property type="match status" value="1"/>
</dbReference>
<accession>A0A853C4H9</accession>
<keyword evidence="6" id="KW-0418">Kinase</keyword>
<dbReference type="EC" id="2.7.11.1" evidence="1"/>
<dbReference type="Gene3D" id="3.30.200.20">
    <property type="entry name" value="Phosphorylase Kinase, domain 1"/>
    <property type="match status" value="1"/>
</dbReference>
<evidence type="ECO:0000313" key="12">
    <source>
        <dbReference type="Proteomes" id="UP000530424"/>
    </source>
</evidence>
<dbReference type="PROSITE" id="PS00107">
    <property type="entry name" value="PROTEIN_KINASE_ATP"/>
    <property type="match status" value="1"/>
</dbReference>
<evidence type="ECO:0000256" key="6">
    <source>
        <dbReference type="ARBA" id="ARBA00022777"/>
    </source>
</evidence>
<evidence type="ECO:0000256" key="1">
    <source>
        <dbReference type="ARBA" id="ARBA00012513"/>
    </source>
</evidence>
<evidence type="ECO:0000256" key="3">
    <source>
        <dbReference type="ARBA" id="ARBA00022679"/>
    </source>
</evidence>
<sequence>MRVPQPGDQFGRYRIDRVIGEGGMGVVFAATDTRLQRTVAIKVITGPLAGNADFLRRFHGEAAVLAQLDSPYVISIIDHDEIDGLPYIVTQYVDGTDLGSLLKQGPLTAKLALMVCAQIARGLGDAHRRGVIHRDVKPGNVLLREPGTPEMHAYVCDFGIAQTDSSDGRTATGMVAGTWAYLAPERTQGSPASPASDIYALGCVLWACLAGAPPYSGSDVEMAIAHAQAPVPQLAGEGPFVAELNGVLGRLLAKDPADRYPDAPSARADLERLVVTAPDSTLAVPTAAPSAATVVRTPSNPLPPPPQPSTTHAREVPPPPPAAEPSRRKKWPIAVAAVAVLAVVGGGAAAGMMLANDSDDPADEPQAEPIAGDFDGDGLGDVVLHQDQFDALAPLSVWTVPSNKDSFGLPVNEPAEEGFVDSGDVDGDGALDIVFTDGISADGQLQIAVITDGVHKKYTVLADEEAEIGGAFNAIADLTGDGLDDIALVGSPYGDKDSIWVAESTGDGFKEPTKWWDSDLSGGSVWAADVDGDGADEIAYWADNQHDPESEEPDPMPGGRLTILAVEDGQLVKRAQRVLYKSAANPFIAPWVVGDVDGDGADEFAGIALTCRSIGVFEVEGDKFTKPVKWMTQKLSVQKARKCLHNYPIRQQLLSDVDGDGDSDLVEIWEPELEGTTFPLKVRLSDGESFGDSEDWGELNCGDSCDDIFNVVN</sequence>
<dbReference type="Pfam" id="PF13517">
    <property type="entry name" value="FG-GAP_3"/>
    <property type="match status" value="1"/>
</dbReference>
<dbReference type="PROSITE" id="PS50011">
    <property type="entry name" value="PROTEIN_KINASE_DOM"/>
    <property type="match status" value="1"/>
</dbReference>
<keyword evidence="2" id="KW-0723">Serine/threonine-protein kinase</keyword>
<keyword evidence="3" id="KW-0808">Transferase</keyword>
<evidence type="ECO:0000256" key="5">
    <source>
        <dbReference type="ARBA" id="ARBA00022741"/>
    </source>
</evidence>
<dbReference type="InterPro" id="IPR011009">
    <property type="entry name" value="Kinase-like_dom_sf"/>
</dbReference>
<dbReference type="RefSeq" id="WP_179669307.1">
    <property type="nucleotide sequence ID" value="NZ_JACCFP010000001.1"/>
</dbReference>
<dbReference type="GO" id="GO:0005524">
    <property type="term" value="F:ATP binding"/>
    <property type="evidence" value="ECO:0007669"/>
    <property type="project" value="UniProtKB-UniRule"/>
</dbReference>
<proteinExistence type="predicted"/>
<comment type="caution">
    <text evidence="11">The sequence shown here is derived from an EMBL/GenBank/DDBJ whole genome shotgun (WGS) entry which is preliminary data.</text>
</comment>
<feature type="binding site" evidence="8">
    <location>
        <position position="42"/>
    </location>
    <ligand>
        <name>ATP</name>
        <dbReference type="ChEBI" id="CHEBI:30616"/>
    </ligand>
</feature>
<keyword evidence="7 8" id="KW-0067">ATP-binding</keyword>
<evidence type="ECO:0000256" key="2">
    <source>
        <dbReference type="ARBA" id="ARBA00022527"/>
    </source>
</evidence>
<feature type="compositionally biased region" description="Low complexity" evidence="9">
    <location>
        <begin position="285"/>
        <end position="299"/>
    </location>
</feature>
<dbReference type="PROSITE" id="PS00108">
    <property type="entry name" value="PROTEIN_KINASE_ST"/>
    <property type="match status" value="1"/>
</dbReference>
<evidence type="ECO:0000256" key="7">
    <source>
        <dbReference type="ARBA" id="ARBA00022840"/>
    </source>
</evidence>
<organism evidence="11 12">
    <name type="scientific">Nocardioides thalensis</name>
    <dbReference type="NCBI Taxonomy" id="1914755"/>
    <lineage>
        <taxon>Bacteria</taxon>
        <taxon>Bacillati</taxon>
        <taxon>Actinomycetota</taxon>
        <taxon>Actinomycetes</taxon>
        <taxon>Propionibacteriales</taxon>
        <taxon>Nocardioidaceae</taxon>
        <taxon>Nocardioides</taxon>
    </lineage>
</organism>
<dbReference type="Gene3D" id="2.40.128.340">
    <property type="match status" value="1"/>
</dbReference>
<dbReference type="InterPro" id="IPR008271">
    <property type="entry name" value="Ser/Thr_kinase_AS"/>
</dbReference>
<dbReference type="SUPFAM" id="SSF69318">
    <property type="entry name" value="Integrin alpha N-terminal domain"/>
    <property type="match status" value="1"/>
</dbReference>
<keyword evidence="4" id="KW-0732">Signal</keyword>
<dbReference type="InterPro" id="IPR000719">
    <property type="entry name" value="Prot_kinase_dom"/>
</dbReference>
<evidence type="ECO:0000256" key="8">
    <source>
        <dbReference type="PROSITE-ProRule" id="PRU10141"/>
    </source>
</evidence>
<dbReference type="InterPro" id="IPR028994">
    <property type="entry name" value="Integrin_alpha_N"/>
</dbReference>
<gene>
    <name evidence="11" type="ORF">HNR19_003708</name>
</gene>
<dbReference type="InterPro" id="IPR017441">
    <property type="entry name" value="Protein_kinase_ATP_BS"/>
</dbReference>
<name>A0A853C4H9_9ACTN</name>